<proteinExistence type="predicted"/>
<dbReference type="AlphaFoldDB" id="A0A7D9LBP4"/>
<dbReference type="Proteomes" id="UP001152795">
    <property type="component" value="Unassembled WGS sequence"/>
</dbReference>
<sequence>MKKRNTALQRFIATQLRRPLDKVKTMTTRSIVNAVKNDTFFGCIESDIHVPESLREYFKEMCPIFKNTEIRREDIGEFMKSYAEENNIMPRPRRSLIGSLIGRKIMLATPLLKWYLEHGLEVTHVYQIVEYTPKPCFKPFGDAVSDARRAGDAHLSKAIIADTMKLVGNSSYGKTITNKERHRKVNYCNDDEVSELIISPFYRQMNVIDDDTYEVESAKKKIKLDLPLQVGFFVYQYAKLRMLQFYYDIHTLTVPIMGIAR</sequence>
<organism evidence="1 2">
    <name type="scientific">Paramuricea clavata</name>
    <name type="common">Red gorgonian</name>
    <name type="synonym">Violescent sea-whip</name>
    <dbReference type="NCBI Taxonomy" id="317549"/>
    <lineage>
        <taxon>Eukaryota</taxon>
        <taxon>Metazoa</taxon>
        <taxon>Cnidaria</taxon>
        <taxon>Anthozoa</taxon>
        <taxon>Octocorallia</taxon>
        <taxon>Malacalcyonacea</taxon>
        <taxon>Plexauridae</taxon>
        <taxon>Paramuricea</taxon>
    </lineage>
</organism>
<dbReference type="PANTHER" id="PTHR33206">
    <property type="entry name" value="PROTEIN CBG10425"/>
    <property type="match status" value="1"/>
</dbReference>
<name>A0A7D9LBP4_PARCT</name>
<dbReference type="InterPro" id="IPR043502">
    <property type="entry name" value="DNA/RNA_pol_sf"/>
</dbReference>
<keyword evidence="2" id="KW-1185">Reference proteome</keyword>
<accession>A0A7D9LBP4</accession>
<evidence type="ECO:0000313" key="2">
    <source>
        <dbReference type="Proteomes" id="UP001152795"/>
    </source>
</evidence>
<gene>
    <name evidence="1" type="ORF">PACLA_8A028646</name>
</gene>
<evidence type="ECO:0000313" key="1">
    <source>
        <dbReference type="EMBL" id="CAB4027780.1"/>
    </source>
</evidence>
<dbReference type="SUPFAM" id="SSF56672">
    <property type="entry name" value="DNA/RNA polymerases"/>
    <property type="match status" value="1"/>
</dbReference>
<protein>
    <submittedName>
        <fullName evidence="1">Uncharacterized protein</fullName>
    </submittedName>
</protein>
<comment type="caution">
    <text evidence="1">The sequence shown here is derived from an EMBL/GenBank/DDBJ whole genome shotgun (WGS) entry which is preliminary data.</text>
</comment>
<dbReference type="PANTHER" id="PTHR33206:SF1">
    <property type="entry name" value="DNA-DIRECTED DNA POLYMERASE"/>
    <property type="match status" value="1"/>
</dbReference>
<dbReference type="OrthoDB" id="6153129at2759"/>
<reference evidence="1" key="1">
    <citation type="submission" date="2020-04" db="EMBL/GenBank/DDBJ databases">
        <authorList>
            <person name="Alioto T."/>
            <person name="Alioto T."/>
            <person name="Gomez Garrido J."/>
        </authorList>
    </citation>
    <scope>NUCLEOTIDE SEQUENCE</scope>
    <source>
        <strain evidence="1">A484AB</strain>
    </source>
</reference>
<dbReference type="EMBL" id="CACRXK020015014">
    <property type="protein sequence ID" value="CAB4027780.1"/>
    <property type="molecule type" value="Genomic_DNA"/>
</dbReference>